<evidence type="ECO:0000313" key="2">
    <source>
        <dbReference type="EMBL" id="PRD42509.1"/>
    </source>
</evidence>
<proteinExistence type="predicted"/>
<keyword evidence="3" id="KW-1185">Reference proteome</keyword>
<comment type="caution">
    <text evidence="2">The sequence shown here is derived from an EMBL/GenBank/DDBJ whole genome shotgun (WGS) entry which is preliminary data.</text>
</comment>
<accession>A0A2S9IPQ3</accession>
<dbReference type="Proteomes" id="UP000239434">
    <property type="component" value="Unassembled WGS sequence"/>
</dbReference>
<organism evidence="2 3">
    <name type="scientific">Phyllobacterium phragmitis</name>
    <dbReference type="NCBI Taxonomy" id="2670329"/>
    <lineage>
        <taxon>Bacteria</taxon>
        <taxon>Pseudomonadati</taxon>
        <taxon>Pseudomonadota</taxon>
        <taxon>Alphaproteobacteria</taxon>
        <taxon>Hyphomicrobiales</taxon>
        <taxon>Phyllobacteriaceae</taxon>
        <taxon>Phyllobacterium</taxon>
    </lineage>
</organism>
<evidence type="ECO:0000259" key="1">
    <source>
        <dbReference type="Pfam" id="PF01261"/>
    </source>
</evidence>
<dbReference type="AlphaFoldDB" id="A0A2S9IPQ3"/>
<dbReference type="InterPro" id="IPR036237">
    <property type="entry name" value="Xyl_isomerase-like_sf"/>
</dbReference>
<sequence>MTEKQPASIPLGINLSFCVKRWVTPDLWAPIVREQLGLDLVQLSFDLVDPTWPEDVLADCAKDIRNAAERYGITVHSAFIGLAHYTFNQLLHPEPRLRDIAEEWMKKAYRFAADAGIYRVGGPLGAVASGIDGKELDSIPAAEYDDLIARMGRLSRTAKECGIVELYVEPTPMRREWPWTVAQAKRMAADLAGSPVPWKYCVDWGHATFEPLYGRDRAGMAEWFEALAPDIGMVHLQQTDFQYDRHWDFSESGAVDPGEAAALQRRFGLADRPAFLEVFYPFERDDLSILKALKHSISMLKPAFAQEGLRENH</sequence>
<dbReference type="Gene3D" id="3.20.20.150">
    <property type="entry name" value="Divalent-metal-dependent TIM barrel enzymes"/>
    <property type="match status" value="1"/>
</dbReference>
<reference evidence="2 3" key="1">
    <citation type="submission" date="2018-02" db="EMBL/GenBank/DDBJ databases">
        <title>The draft genome of Phyllobacterium sp. 1N-3.</title>
        <authorList>
            <person name="Liu L."/>
            <person name="Li L."/>
            <person name="Zhang X."/>
            <person name="Wang T."/>
            <person name="Liang L."/>
        </authorList>
    </citation>
    <scope>NUCLEOTIDE SEQUENCE [LARGE SCALE GENOMIC DNA]</scope>
    <source>
        <strain evidence="2 3">1N-3</strain>
    </source>
</reference>
<dbReference type="RefSeq" id="WP_105742841.1">
    <property type="nucleotide sequence ID" value="NZ_PVBR01000011.1"/>
</dbReference>
<name>A0A2S9IPQ3_9HYPH</name>
<dbReference type="SUPFAM" id="SSF51658">
    <property type="entry name" value="Xylose isomerase-like"/>
    <property type="match status" value="1"/>
</dbReference>
<dbReference type="EMBL" id="PVBR01000011">
    <property type="protein sequence ID" value="PRD42509.1"/>
    <property type="molecule type" value="Genomic_DNA"/>
</dbReference>
<feature type="domain" description="Xylose isomerase-like TIM barrel" evidence="1">
    <location>
        <begin position="35"/>
        <end position="288"/>
    </location>
</feature>
<dbReference type="Pfam" id="PF01261">
    <property type="entry name" value="AP_endonuc_2"/>
    <property type="match status" value="1"/>
</dbReference>
<protein>
    <recommendedName>
        <fullName evidence="1">Xylose isomerase-like TIM barrel domain-containing protein</fullName>
    </recommendedName>
</protein>
<evidence type="ECO:0000313" key="3">
    <source>
        <dbReference type="Proteomes" id="UP000239434"/>
    </source>
</evidence>
<dbReference type="InterPro" id="IPR013022">
    <property type="entry name" value="Xyl_isomerase-like_TIM-brl"/>
</dbReference>
<gene>
    <name evidence="2" type="ORF">C5748_15480</name>
</gene>